<proteinExistence type="predicted"/>
<gene>
    <name evidence="1" type="ORF">CSSPJE1EN2_LOCUS9961</name>
</gene>
<accession>A0ABP1AXF3</accession>
<protein>
    <submittedName>
        <fullName evidence="1">Uncharacterized protein</fullName>
    </submittedName>
</protein>
<sequence>MHCINAGLNVLGNAPLAVYQVALAEHWLVMGFKTDRSPVDMRLSKMEATIENIVSLTTANNLVVVSQVVETLTDAPKQEKCKLNLRLTSFETKEGEIENELVQQFNTELLQGQMKLHIKVIVAKWQRPATSWASTLTASTCPGAVLLKFAMSEDR</sequence>
<name>A0ABP1AXF3_9BRYO</name>
<organism evidence="1 2">
    <name type="scientific">Sphagnum jensenii</name>
    <dbReference type="NCBI Taxonomy" id="128206"/>
    <lineage>
        <taxon>Eukaryota</taxon>
        <taxon>Viridiplantae</taxon>
        <taxon>Streptophyta</taxon>
        <taxon>Embryophyta</taxon>
        <taxon>Bryophyta</taxon>
        <taxon>Sphagnophytina</taxon>
        <taxon>Sphagnopsida</taxon>
        <taxon>Sphagnales</taxon>
        <taxon>Sphagnaceae</taxon>
        <taxon>Sphagnum</taxon>
    </lineage>
</organism>
<dbReference type="Proteomes" id="UP001497522">
    <property type="component" value="Chromosome 16"/>
</dbReference>
<evidence type="ECO:0000313" key="1">
    <source>
        <dbReference type="EMBL" id="CAK9866966.1"/>
    </source>
</evidence>
<dbReference type="EMBL" id="OZ023717">
    <property type="protein sequence ID" value="CAK9866966.1"/>
    <property type="molecule type" value="Genomic_DNA"/>
</dbReference>
<evidence type="ECO:0000313" key="2">
    <source>
        <dbReference type="Proteomes" id="UP001497522"/>
    </source>
</evidence>
<keyword evidence="2" id="KW-1185">Reference proteome</keyword>
<reference evidence="1" key="1">
    <citation type="submission" date="2024-03" db="EMBL/GenBank/DDBJ databases">
        <authorList>
            <consortium name="ELIXIR-Norway"/>
            <consortium name="Elixir Norway"/>
        </authorList>
    </citation>
    <scope>NUCLEOTIDE SEQUENCE</scope>
</reference>